<evidence type="ECO:0000256" key="3">
    <source>
        <dbReference type="ARBA" id="ARBA00022692"/>
    </source>
</evidence>
<dbReference type="GO" id="GO:0005739">
    <property type="term" value="C:mitochondrion"/>
    <property type="evidence" value="ECO:0007669"/>
    <property type="project" value="TreeGrafter"/>
</dbReference>
<evidence type="ECO:0000256" key="5">
    <source>
        <dbReference type="ARBA" id="ARBA00023136"/>
    </source>
</evidence>
<gene>
    <name evidence="8" type="ORF">LTR36_008637</name>
</gene>
<dbReference type="Proteomes" id="UP001324427">
    <property type="component" value="Unassembled WGS sequence"/>
</dbReference>
<accession>A0AAV9JW95</accession>
<evidence type="ECO:0000256" key="7">
    <source>
        <dbReference type="SAM" id="MobiDB-lite"/>
    </source>
</evidence>
<evidence type="ECO:0000313" key="8">
    <source>
        <dbReference type="EMBL" id="KAK4548864.1"/>
    </source>
</evidence>
<evidence type="ECO:0000256" key="4">
    <source>
        <dbReference type="ARBA" id="ARBA00022989"/>
    </source>
</evidence>
<name>A0AAV9JW95_9PEZI</name>
<comment type="subcellular location">
    <subcellularLocation>
        <location evidence="1">Membrane</location>
        <topology evidence="1">Multi-pass membrane protein</topology>
    </subcellularLocation>
</comment>
<keyword evidence="5" id="KW-0472">Membrane</keyword>
<dbReference type="PANTHER" id="PTHR11266">
    <property type="entry name" value="PEROXISOMAL MEMBRANE PROTEIN 2, PXMP2 MPV17"/>
    <property type="match status" value="1"/>
</dbReference>
<evidence type="ECO:0000313" key="9">
    <source>
        <dbReference type="Proteomes" id="UP001324427"/>
    </source>
</evidence>
<feature type="compositionally biased region" description="Low complexity" evidence="7">
    <location>
        <begin position="110"/>
        <end position="121"/>
    </location>
</feature>
<comment type="similarity">
    <text evidence="2 6">Belongs to the peroxisomal membrane protein PXMP2/4 family.</text>
</comment>
<dbReference type="AlphaFoldDB" id="A0AAV9JW95"/>
<dbReference type="InterPro" id="IPR007248">
    <property type="entry name" value="Mpv17_PMP22"/>
</dbReference>
<sequence length="121" mass="13719">MVKVLVNQTFFTPLFNTYFFGMQSLLSGATFAEAKRRVVDTVPISWKNSWKVWPLVTAFSFTFIPPQNRSVFAGVIAIFWQTYLSWLNKNAEAMEKESLGEPTEADTRTQKATKAVQAAQT</sequence>
<organism evidence="8 9">
    <name type="scientific">Oleoguttula mirabilis</name>
    <dbReference type="NCBI Taxonomy" id="1507867"/>
    <lineage>
        <taxon>Eukaryota</taxon>
        <taxon>Fungi</taxon>
        <taxon>Dikarya</taxon>
        <taxon>Ascomycota</taxon>
        <taxon>Pezizomycotina</taxon>
        <taxon>Dothideomycetes</taxon>
        <taxon>Dothideomycetidae</taxon>
        <taxon>Mycosphaerellales</taxon>
        <taxon>Teratosphaeriaceae</taxon>
        <taxon>Oleoguttula</taxon>
    </lineage>
</organism>
<keyword evidence="3" id="KW-0812">Transmembrane</keyword>
<evidence type="ECO:0000256" key="2">
    <source>
        <dbReference type="ARBA" id="ARBA00006824"/>
    </source>
</evidence>
<feature type="compositionally biased region" description="Basic and acidic residues" evidence="7">
    <location>
        <begin position="97"/>
        <end position="109"/>
    </location>
</feature>
<evidence type="ECO:0000256" key="1">
    <source>
        <dbReference type="ARBA" id="ARBA00004141"/>
    </source>
</evidence>
<keyword evidence="4" id="KW-1133">Transmembrane helix</keyword>
<dbReference type="GO" id="GO:0016020">
    <property type="term" value="C:membrane"/>
    <property type="evidence" value="ECO:0007669"/>
    <property type="project" value="UniProtKB-SubCell"/>
</dbReference>
<proteinExistence type="inferred from homology"/>
<dbReference type="EMBL" id="JAVFHQ010000006">
    <property type="protein sequence ID" value="KAK4548864.1"/>
    <property type="molecule type" value="Genomic_DNA"/>
</dbReference>
<dbReference type="PANTHER" id="PTHR11266:SF113">
    <property type="entry name" value="MEMBRANE PROTEIN, MPV17_PMP22 FAMILY, PUTATIVE (AFU_ORTHOLOGUE AFUA_1G13840)-RELATED"/>
    <property type="match status" value="1"/>
</dbReference>
<evidence type="ECO:0000256" key="6">
    <source>
        <dbReference type="RuleBase" id="RU363053"/>
    </source>
</evidence>
<keyword evidence="9" id="KW-1185">Reference proteome</keyword>
<comment type="caution">
    <text evidence="8">The sequence shown here is derived from an EMBL/GenBank/DDBJ whole genome shotgun (WGS) entry which is preliminary data.</text>
</comment>
<protein>
    <submittedName>
        <fullName evidence="8">Uncharacterized protein</fullName>
    </submittedName>
</protein>
<feature type="region of interest" description="Disordered" evidence="7">
    <location>
        <begin position="97"/>
        <end position="121"/>
    </location>
</feature>
<dbReference type="Pfam" id="PF04117">
    <property type="entry name" value="Mpv17_PMP22"/>
    <property type="match status" value="1"/>
</dbReference>
<reference evidence="8 9" key="1">
    <citation type="submission" date="2021-11" db="EMBL/GenBank/DDBJ databases">
        <title>Black yeast isolated from Biological Soil Crust.</title>
        <authorList>
            <person name="Kurbessoian T."/>
        </authorList>
    </citation>
    <scope>NUCLEOTIDE SEQUENCE [LARGE SCALE GENOMIC DNA]</scope>
    <source>
        <strain evidence="8 9">CCFEE 5522</strain>
    </source>
</reference>